<sequence>VGSEMCIRDRAYLDAELKKLEQRYDAEHLPEVKQQEDEYRKATEESLDQQYQEAIESIKNDALKQNQEAKEVVVERIINSLKPEIENSLTDVQEKTLEIVEKTKSENEAEFHDTKEKITDAVSYT</sequence>
<evidence type="ECO:0000313" key="3">
    <source>
        <dbReference type="Proteomes" id="UP000473113"/>
    </source>
</evidence>
<feature type="compositionally biased region" description="Basic and acidic residues" evidence="1">
    <location>
        <begin position="106"/>
        <end position="119"/>
    </location>
</feature>
<dbReference type="AlphaFoldDB" id="A0A6M1XIR0"/>
<dbReference type="EMBL" id="JAALTR010000011">
    <property type="protein sequence ID" value="NGW66170.1"/>
    <property type="molecule type" value="Genomic_DNA"/>
</dbReference>
<comment type="caution">
    <text evidence="2">The sequence shown here is derived from an EMBL/GenBank/DDBJ whole genome shotgun (WGS) entry which is preliminary data.</text>
</comment>
<reference evidence="2 3" key="1">
    <citation type="submission" date="2020-02" db="EMBL/GenBank/DDBJ databases">
        <title>Detection of Heterogeneous Vancomycin Intermediate Resistance in Methicillin Resistant Staphylococcus aureus Isolates from Latin-America.</title>
        <authorList>
            <person name="Castro-Cardozo B."/>
            <person name="Berrio M."/>
            <person name="Vargas M.L."/>
            <person name="Carvajal L.P."/>
            <person name="Millan L.V."/>
            <person name="Rios R."/>
            <person name="Hernandez A."/>
            <person name="Rincon S.L."/>
            <person name="Cubides P."/>
            <person name="Forero E."/>
            <person name="Dinh A."/>
            <person name="Seas C."/>
            <person name="Munita J.M."/>
            <person name="Arias C.A."/>
            <person name="Reyes J."/>
            <person name="Diaz L."/>
        </authorList>
    </citation>
    <scope>NUCLEOTIDE SEQUENCE [LARGE SCALE GENOMIC DNA]</scope>
    <source>
        <strain evidence="2 3">UG255</strain>
    </source>
</reference>
<feature type="non-terminal residue" evidence="2">
    <location>
        <position position="1"/>
    </location>
</feature>
<feature type="region of interest" description="Disordered" evidence="1">
    <location>
        <begin position="106"/>
        <end position="125"/>
    </location>
</feature>
<proteinExistence type="predicted"/>
<evidence type="ECO:0000313" key="2">
    <source>
        <dbReference type="EMBL" id="NGW66170.1"/>
    </source>
</evidence>
<dbReference type="Proteomes" id="UP000473113">
    <property type="component" value="Unassembled WGS sequence"/>
</dbReference>
<name>A0A6M1XIR0_STAAU</name>
<gene>
    <name evidence="2" type="ORF">G6Y24_01445</name>
</gene>
<protein>
    <submittedName>
        <fullName evidence="2">Uncharacterized protein</fullName>
    </submittedName>
</protein>
<evidence type="ECO:0000256" key="1">
    <source>
        <dbReference type="SAM" id="MobiDB-lite"/>
    </source>
</evidence>
<feature type="non-terminal residue" evidence="2">
    <location>
        <position position="125"/>
    </location>
</feature>
<accession>A0A6M1XIR0</accession>
<organism evidence="2 3">
    <name type="scientific">Staphylococcus aureus</name>
    <dbReference type="NCBI Taxonomy" id="1280"/>
    <lineage>
        <taxon>Bacteria</taxon>
        <taxon>Bacillati</taxon>
        <taxon>Bacillota</taxon>
        <taxon>Bacilli</taxon>
        <taxon>Bacillales</taxon>
        <taxon>Staphylococcaceae</taxon>
        <taxon>Staphylococcus</taxon>
    </lineage>
</organism>